<dbReference type="HOGENOM" id="CLU_2225774_0_0_1"/>
<dbReference type="InParanoid" id="B0XC53"/>
<protein>
    <submittedName>
        <fullName evidence="2 3">Sec24d protein</fullName>
    </submittedName>
</protein>
<keyword evidence="4" id="KW-1185">Reference proteome</keyword>
<dbReference type="EnsemblMetazoa" id="CPIJ016700-RA">
    <property type="protein sequence ID" value="CPIJ016700-PA"/>
    <property type="gene ID" value="CPIJ016700"/>
</dbReference>
<reference evidence="2" key="1">
    <citation type="submission" date="2007-03" db="EMBL/GenBank/DDBJ databases">
        <title>Annotation of Culex pipiens quinquefasciatus.</title>
        <authorList>
            <consortium name="The Broad Institute Genome Sequencing Platform"/>
            <person name="Atkinson P.W."/>
            <person name="Hemingway J."/>
            <person name="Christensen B.M."/>
            <person name="Higgs S."/>
            <person name="Kodira C."/>
            <person name="Hannick L."/>
            <person name="Megy K."/>
            <person name="O'Leary S."/>
            <person name="Pearson M."/>
            <person name="Haas B.J."/>
            <person name="Mauceli E."/>
            <person name="Wortman J.R."/>
            <person name="Lee N.H."/>
            <person name="Guigo R."/>
            <person name="Stanke M."/>
            <person name="Alvarado L."/>
            <person name="Amedeo P."/>
            <person name="Antoine C.H."/>
            <person name="Arensburger P."/>
            <person name="Bidwell S.L."/>
            <person name="Crawford M."/>
            <person name="Camaro F."/>
            <person name="Devon K."/>
            <person name="Engels R."/>
            <person name="Hammond M."/>
            <person name="Howarth C."/>
            <person name="Koehrsen M."/>
            <person name="Lawson D."/>
            <person name="Montgomery P."/>
            <person name="Nene V."/>
            <person name="Nusbaum C."/>
            <person name="Puiu D."/>
            <person name="Romero-Severson J."/>
            <person name="Severson D.W."/>
            <person name="Shumway M."/>
            <person name="Sisk P."/>
            <person name="Stolte C."/>
            <person name="Zeng Q."/>
            <person name="Eisenstadt E."/>
            <person name="Fraser-Liggett C."/>
            <person name="Strausberg R."/>
            <person name="Galagan J."/>
            <person name="Birren B."/>
            <person name="Collins F.H."/>
        </authorList>
    </citation>
    <scope>NUCLEOTIDE SEQUENCE [LARGE SCALE GENOMIC DNA]</scope>
    <source>
        <strain evidence="2">JHB</strain>
    </source>
</reference>
<dbReference type="Gene3D" id="3.40.50.410">
    <property type="entry name" value="von Willebrand factor, type A domain"/>
    <property type="match status" value="1"/>
</dbReference>
<reference evidence="3" key="2">
    <citation type="submission" date="2021-02" db="UniProtKB">
        <authorList>
            <consortium name="EnsemblMetazoa"/>
        </authorList>
    </citation>
    <scope>IDENTIFICATION</scope>
    <source>
        <strain evidence="3">JHB</strain>
    </source>
</reference>
<dbReference type="KEGG" id="cqu:CpipJ_CPIJ016700"/>
<feature type="domain" description="Sec23/Sec24 trunk" evidence="1">
    <location>
        <begin position="12"/>
        <end position="49"/>
    </location>
</feature>
<evidence type="ECO:0000313" key="4">
    <source>
        <dbReference type="Proteomes" id="UP000002320"/>
    </source>
</evidence>
<dbReference type="AlphaFoldDB" id="B0XC53"/>
<gene>
    <name evidence="3" type="primary">6050660</name>
    <name evidence="2" type="ORF">CpipJ_CPIJ016700</name>
</gene>
<evidence type="ECO:0000259" key="1">
    <source>
        <dbReference type="Pfam" id="PF04811"/>
    </source>
</evidence>
<name>B0XC53_CULQU</name>
<dbReference type="InterPro" id="IPR006896">
    <property type="entry name" value="Sec23/24_trunk_dom"/>
</dbReference>
<dbReference type="GO" id="GO:0006886">
    <property type="term" value="P:intracellular protein transport"/>
    <property type="evidence" value="ECO:0007669"/>
    <property type="project" value="InterPro"/>
</dbReference>
<organism>
    <name type="scientific">Culex quinquefasciatus</name>
    <name type="common">Southern house mosquito</name>
    <name type="synonym">Culex pungens</name>
    <dbReference type="NCBI Taxonomy" id="7176"/>
    <lineage>
        <taxon>Eukaryota</taxon>
        <taxon>Metazoa</taxon>
        <taxon>Ecdysozoa</taxon>
        <taxon>Arthropoda</taxon>
        <taxon>Hexapoda</taxon>
        <taxon>Insecta</taxon>
        <taxon>Pterygota</taxon>
        <taxon>Neoptera</taxon>
        <taxon>Endopterygota</taxon>
        <taxon>Diptera</taxon>
        <taxon>Nematocera</taxon>
        <taxon>Culicoidea</taxon>
        <taxon>Culicidae</taxon>
        <taxon>Culicinae</taxon>
        <taxon>Culicini</taxon>
        <taxon>Culex</taxon>
        <taxon>Culex</taxon>
    </lineage>
</organism>
<accession>B0XC53</accession>
<evidence type="ECO:0000313" key="3">
    <source>
        <dbReference type="EnsemblMetazoa" id="CPIJ016700-PA"/>
    </source>
</evidence>
<dbReference type="Proteomes" id="UP000002320">
    <property type="component" value="Unassembled WGS sequence"/>
</dbReference>
<dbReference type="VEuPathDB" id="VectorBase:CPIJ016700"/>
<dbReference type="STRING" id="7176.B0XC53"/>
<evidence type="ECO:0000313" key="2">
    <source>
        <dbReference type="EMBL" id="EDS44659.1"/>
    </source>
</evidence>
<dbReference type="InterPro" id="IPR036465">
    <property type="entry name" value="vWFA_dom_sf"/>
</dbReference>
<dbReference type="Pfam" id="PF04811">
    <property type="entry name" value="Sec23_trunk"/>
    <property type="match status" value="1"/>
</dbReference>
<dbReference type="GO" id="GO:0030127">
    <property type="term" value="C:COPII vesicle coat"/>
    <property type="evidence" value="ECO:0007669"/>
    <property type="project" value="InterPro"/>
</dbReference>
<sequence length="106" mass="11881">MVKIGPNESAPQSPVYNELGLECVVADVSVDLFTMSNPYIDLATIGQISLSVLFRFNLIFRKPISHAAAEERPDQEHLRLIAIDTEMLSVAIEIKYDDKLTDKNVF</sequence>
<dbReference type="GO" id="GO:0006888">
    <property type="term" value="P:endoplasmic reticulum to Golgi vesicle-mediated transport"/>
    <property type="evidence" value="ECO:0007669"/>
    <property type="project" value="InterPro"/>
</dbReference>
<dbReference type="EMBL" id="DS232676">
    <property type="protein sequence ID" value="EDS44659.1"/>
    <property type="molecule type" value="Genomic_DNA"/>
</dbReference>
<dbReference type="SUPFAM" id="SSF53300">
    <property type="entry name" value="vWA-like"/>
    <property type="match status" value="1"/>
</dbReference>
<proteinExistence type="predicted"/>